<dbReference type="Proteomes" id="UP000077069">
    <property type="component" value="Unassembled WGS sequence"/>
</dbReference>
<accession>A0A177C3C1</accession>
<dbReference type="PANTHER" id="PTHR37013:SF4">
    <property type="entry name" value="INTEGRAL MEMBRANE PROTEIN"/>
    <property type="match status" value="1"/>
</dbReference>
<feature type="transmembrane region" description="Helical" evidence="2">
    <location>
        <begin position="192"/>
        <end position="210"/>
    </location>
</feature>
<dbReference type="InParanoid" id="A0A177C3C1"/>
<feature type="region of interest" description="Disordered" evidence="1">
    <location>
        <begin position="332"/>
        <end position="352"/>
    </location>
</feature>
<dbReference type="OrthoDB" id="405906at2759"/>
<dbReference type="GeneID" id="28765695"/>
<dbReference type="EMBL" id="KV441558">
    <property type="protein sequence ID" value="OAG01277.1"/>
    <property type="molecule type" value="Genomic_DNA"/>
</dbReference>
<proteinExistence type="predicted"/>
<feature type="domain" description="DUF7703" evidence="3">
    <location>
        <begin position="44"/>
        <end position="286"/>
    </location>
</feature>
<evidence type="ECO:0000256" key="2">
    <source>
        <dbReference type="SAM" id="Phobius"/>
    </source>
</evidence>
<dbReference type="Pfam" id="PF24802">
    <property type="entry name" value="DUF7703"/>
    <property type="match status" value="1"/>
</dbReference>
<dbReference type="RefSeq" id="XP_018031642.1">
    <property type="nucleotide sequence ID" value="XM_018182209.1"/>
</dbReference>
<dbReference type="AlphaFoldDB" id="A0A177C3C1"/>
<keyword evidence="2" id="KW-0812">Transmembrane</keyword>
<name>A0A177C3C1_9PLEO</name>
<evidence type="ECO:0000313" key="4">
    <source>
        <dbReference type="EMBL" id="OAG01277.1"/>
    </source>
</evidence>
<sequence>MASGLCRDCIGVVLCCIHNFEICQSTQLIDRNMVKEGDVGVVGGVNVGLPVLMTMGAFLSIALYNVIELNFLIFAIFKRRKGVYFWSLLVATWGIVPHAIGFIFKFFRVISIPVLSSALVALGWPCMVTGQSLVLYSRLHLVVKNKRKIRWVLYMIIFNVVVLHFPVIALALSAEATHSNRIIRVFTTYDKVQIVVFFIQEAMISIIYIYETVHLLGCGGQYNDGPLRKLLGHLIFVNVVVLVFDATLLATQFTGHYEIQTTYKTAVYSIKLKIEFSILNRLVHVVKSKHLLGNQGRFGDDTVPLSTRTSRKKSQFTTSAGRQDSFVRVNDKKSRIGNGKKPTMKASDGSIEKGYNLDGKHEVSDSKLTPNDCCKPDKILTPPYGYDMH</sequence>
<reference evidence="4 5" key="1">
    <citation type="submission" date="2016-05" db="EMBL/GenBank/DDBJ databases">
        <title>Comparative analysis of secretome profiles of manganese(II)-oxidizing ascomycete fungi.</title>
        <authorList>
            <consortium name="DOE Joint Genome Institute"/>
            <person name="Zeiner C.A."/>
            <person name="Purvine S.O."/>
            <person name="Zink E.M."/>
            <person name="Wu S."/>
            <person name="Pasa-Tolic L."/>
            <person name="Chaput D.L."/>
            <person name="Haridas S."/>
            <person name="Grigoriev I.V."/>
            <person name="Santelli C.M."/>
            <person name="Hansel C.M."/>
        </authorList>
    </citation>
    <scope>NUCLEOTIDE SEQUENCE [LARGE SCALE GENOMIC DNA]</scope>
    <source>
        <strain evidence="4 5">AP3s5-JAC2a</strain>
    </source>
</reference>
<feature type="transmembrane region" description="Helical" evidence="2">
    <location>
        <begin position="151"/>
        <end position="172"/>
    </location>
</feature>
<keyword evidence="2" id="KW-1133">Transmembrane helix</keyword>
<keyword evidence="5" id="KW-1185">Reference proteome</keyword>
<keyword evidence="2" id="KW-0472">Membrane</keyword>
<organism evidence="4 5">
    <name type="scientific">Paraphaeosphaeria sporulosa</name>
    <dbReference type="NCBI Taxonomy" id="1460663"/>
    <lineage>
        <taxon>Eukaryota</taxon>
        <taxon>Fungi</taxon>
        <taxon>Dikarya</taxon>
        <taxon>Ascomycota</taxon>
        <taxon>Pezizomycotina</taxon>
        <taxon>Dothideomycetes</taxon>
        <taxon>Pleosporomycetidae</taxon>
        <taxon>Pleosporales</taxon>
        <taxon>Massarineae</taxon>
        <taxon>Didymosphaeriaceae</taxon>
        <taxon>Paraphaeosphaeria</taxon>
    </lineage>
</organism>
<dbReference type="PANTHER" id="PTHR37013">
    <property type="entry name" value="INTEGRAL MEMBRANE PROTEIN (AFU_ORTHOLOGUE AFUA_1G05950)-RELATED"/>
    <property type="match status" value="1"/>
</dbReference>
<evidence type="ECO:0000256" key="1">
    <source>
        <dbReference type="SAM" id="MobiDB-lite"/>
    </source>
</evidence>
<evidence type="ECO:0000313" key="5">
    <source>
        <dbReference type="Proteomes" id="UP000077069"/>
    </source>
</evidence>
<evidence type="ECO:0000259" key="3">
    <source>
        <dbReference type="Pfam" id="PF24802"/>
    </source>
</evidence>
<gene>
    <name evidence="4" type="ORF">CC84DRAFT_1209271</name>
</gene>
<feature type="transmembrane region" description="Helical" evidence="2">
    <location>
        <begin position="51"/>
        <end position="76"/>
    </location>
</feature>
<dbReference type="InterPro" id="IPR056120">
    <property type="entry name" value="DUF7703"/>
</dbReference>
<feature type="transmembrane region" description="Helical" evidence="2">
    <location>
        <begin position="230"/>
        <end position="250"/>
    </location>
</feature>
<feature type="transmembrane region" description="Helical" evidence="2">
    <location>
        <begin position="110"/>
        <end position="130"/>
    </location>
</feature>
<feature type="transmembrane region" description="Helical" evidence="2">
    <location>
        <begin position="83"/>
        <end position="104"/>
    </location>
</feature>
<protein>
    <recommendedName>
        <fullName evidence="3">DUF7703 domain-containing protein</fullName>
    </recommendedName>
</protein>